<keyword evidence="2" id="KW-0812">Transmembrane</keyword>
<evidence type="ECO:0000259" key="3">
    <source>
        <dbReference type="SMART" id="SM00014"/>
    </source>
</evidence>
<dbReference type="GO" id="GO:0042392">
    <property type="term" value="F:sphingosine-1-phosphate phosphatase activity"/>
    <property type="evidence" value="ECO:0007669"/>
    <property type="project" value="TreeGrafter"/>
</dbReference>
<keyword evidence="2" id="KW-1133">Transmembrane helix</keyword>
<sequence>MPARDSTRANKPNGHQSNSQGNELSTGLWLLKHTQGIVTTATAIGILHLRTSHALYFTAGSLATSFMAKGLKRVIKQPRPPGSRVKKTSGMPSTHSATISFMGTYIILSSLLLPLHPSLSLSANAASGGAASLDSMTRVWIAIVGAVAPVLVMWSRVRLGVHTPEQTWAGAALGVAKACFWFTVWNGTQVVFGPVSSLSHALSTSMLRNGLKDTLGVGVRLDGLIEQTEATVLKAIGLS</sequence>
<dbReference type="SMART" id="SM00014">
    <property type="entry name" value="acidPPc"/>
    <property type="match status" value="1"/>
</dbReference>
<organism evidence="4 5">
    <name type="scientific">Sporisorium reilianum f. sp. reilianum</name>
    <dbReference type="NCBI Taxonomy" id="72559"/>
    <lineage>
        <taxon>Eukaryota</taxon>
        <taxon>Fungi</taxon>
        <taxon>Dikarya</taxon>
        <taxon>Basidiomycota</taxon>
        <taxon>Ustilaginomycotina</taxon>
        <taxon>Ustilaginomycetes</taxon>
        <taxon>Ustilaginales</taxon>
        <taxon>Ustilaginaceae</taxon>
        <taxon>Sporisorium</taxon>
    </lineage>
</organism>
<evidence type="ECO:0000256" key="1">
    <source>
        <dbReference type="SAM" id="MobiDB-lite"/>
    </source>
</evidence>
<evidence type="ECO:0000313" key="4">
    <source>
        <dbReference type="EMBL" id="SJX60795.1"/>
    </source>
</evidence>
<dbReference type="InterPro" id="IPR000326">
    <property type="entry name" value="PAP2/HPO"/>
</dbReference>
<gene>
    <name evidence="4" type="ORF">SRS1_12021</name>
</gene>
<dbReference type="Proteomes" id="UP000239563">
    <property type="component" value="Chromosome I"/>
</dbReference>
<dbReference type="EMBL" id="LT795054">
    <property type="protein sequence ID" value="SJX60795.1"/>
    <property type="molecule type" value="Genomic_DNA"/>
</dbReference>
<dbReference type="PANTHER" id="PTHR14969:SF13">
    <property type="entry name" value="AT30094P"/>
    <property type="match status" value="1"/>
</dbReference>
<reference evidence="4 5" key="1">
    <citation type="submission" date="2017-02" db="EMBL/GenBank/DDBJ databases">
        <authorList>
            <person name="Peterson S.W."/>
        </authorList>
    </citation>
    <scope>NUCLEOTIDE SEQUENCE [LARGE SCALE GENOMIC DNA]</scope>
    <source>
        <strain evidence="4 5">SRS1_H2-8</strain>
    </source>
</reference>
<feature type="compositionally biased region" description="Polar residues" evidence="1">
    <location>
        <begin position="9"/>
        <end position="22"/>
    </location>
</feature>
<dbReference type="SUPFAM" id="SSF48317">
    <property type="entry name" value="Acid phosphatase/Vanadium-dependent haloperoxidase"/>
    <property type="match status" value="1"/>
</dbReference>
<dbReference type="PANTHER" id="PTHR14969">
    <property type="entry name" value="SPHINGOSINE-1-PHOSPHATE PHOSPHOHYDROLASE"/>
    <property type="match status" value="1"/>
</dbReference>
<dbReference type="InterPro" id="IPR036938">
    <property type="entry name" value="PAP2/HPO_sf"/>
</dbReference>
<proteinExistence type="predicted"/>
<feature type="transmembrane region" description="Helical" evidence="2">
    <location>
        <begin position="96"/>
        <end position="115"/>
    </location>
</feature>
<accession>A0A2N8U6T6</accession>
<dbReference type="Pfam" id="PF01569">
    <property type="entry name" value="PAP2"/>
    <property type="match status" value="1"/>
</dbReference>
<protein>
    <recommendedName>
        <fullName evidence="3">Phosphatidic acid phosphatase type 2/haloperoxidase domain-containing protein</fullName>
    </recommendedName>
</protein>
<feature type="domain" description="Phosphatidic acid phosphatase type 2/haloperoxidase" evidence="3">
    <location>
        <begin position="54"/>
        <end position="182"/>
    </location>
</feature>
<name>A0A2N8U6T6_9BASI</name>
<feature type="transmembrane region" description="Helical" evidence="2">
    <location>
        <begin position="135"/>
        <end position="154"/>
    </location>
</feature>
<keyword evidence="2" id="KW-0472">Membrane</keyword>
<feature type="region of interest" description="Disordered" evidence="1">
    <location>
        <begin position="1"/>
        <end position="22"/>
    </location>
</feature>
<dbReference type="AlphaFoldDB" id="A0A2N8U6T6"/>
<dbReference type="Gene3D" id="1.20.144.10">
    <property type="entry name" value="Phosphatidic acid phosphatase type 2/haloperoxidase"/>
    <property type="match status" value="1"/>
</dbReference>
<evidence type="ECO:0000313" key="5">
    <source>
        <dbReference type="Proteomes" id="UP000239563"/>
    </source>
</evidence>
<dbReference type="FunFam" id="1.20.144.10:FF:000065">
    <property type="entry name" value="Chromosome 1, whole genome shotgun sequence"/>
    <property type="match status" value="1"/>
</dbReference>
<evidence type="ECO:0000256" key="2">
    <source>
        <dbReference type="SAM" id="Phobius"/>
    </source>
</evidence>